<evidence type="ECO:0000313" key="2">
    <source>
        <dbReference type="Proteomes" id="UP001193035"/>
    </source>
</evidence>
<organism evidence="1 2">
    <name type="scientific">Ruegeria sediminis</name>
    <dbReference type="NCBI Taxonomy" id="2583820"/>
    <lineage>
        <taxon>Bacteria</taxon>
        <taxon>Pseudomonadati</taxon>
        <taxon>Pseudomonadota</taxon>
        <taxon>Alphaproteobacteria</taxon>
        <taxon>Rhodobacterales</taxon>
        <taxon>Roseobacteraceae</taxon>
        <taxon>Ruegeria</taxon>
    </lineage>
</organism>
<dbReference type="Proteomes" id="UP001193035">
    <property type="component" value="Unassembled WGS sequence"/>
</dbReference>
<dbReference type="EMBL" id="VCPD01000002">
    <property type="protein sequence ID" value="TMV08909.1"/>
    <property type="molecule type" value="Genomic_DNA"/>
</dbReference>
<sequence length="99" mass="10481">MKLLPGSIPCLVGAMALSGCDTPAPSASLPPVGTATDLTAYQGEPAAQLETSIRALGYERVRTNDTTAFWFNRETGACARIETNEGRYTAIDMLPAQDC</sequence>
<proteinExistence type="predicted"/>
<name>A0ABY2X242_9RHOB</name>
<keyword evidence="2" id="KW-1185">Reference proteome</keyword>
<reference evidence="1 2" key="1">
    <citation type="submission" date="2019-05" db="EMBL/GenBank/DDBJ databases">
        <title>Ruegeria sp. nov., isolated from tidal flat.</title>
        <authorList>
            <person name="Kim W."/>
        </authorList>
    </citation>
    <scope>NUCLEOTIDE SEQUENCE [LARGE SCALE GENOMIC DNA]</scope>
    <source>
        <strain evidence="1 2">CAU 1488</strain>
    </source>
</reference>
<evidence type="ECO:0000313" key="1">
    <source>
        <dbReference type="EMBL" id="TMV08909.1"/>
    </source>
</evidence>
<gene>
    <name evidence="1" type="ORF">FGK63_07255</name>
</gene>
<dbReference type="RefSeq" id="WP_138840938.1">
    <property type="nucleotide sequence ID" value="NZ_VCPD01000002.1"/>
</dbReference>
<protein>
    <recommendedName>
        <fullName evidence="3">PepSY domain-containing protein</fullName>
    </recommendedName>
</protein>
<comment type="caution">
    <text evidence="1">The sequence shown here is derived from an EMBL/GenBank/DDBJ whole genome shotgun (WGS) entry which is preliminary data.</text>
</comment>
<accession>A0ABY2X242</accession>
<dbReference type="PROSITE" id="PS51257">
    <property type="entry name" value="PROKAR_LIPOPROTEIN"/>
    <property type="match status" value="1"/>
</dbReference>
<evidence type="ECO:0008006" key="3">
    <source>
        <dbReference type="Google" id="ProtNLM"/>
    </source>
</evidence>